<evidence type="ECO:0000313" key="2">
    <source>
        <dbReference type="EMBL" id="GAH20123.1"/>
    </source>
</evidence>
<proteinExistence type="predicted"/>
<name>X1FH59_9ZZZZ</name>
<dbReference type="InterPro" id="IPR032466">
    <property type="entry name" value="Metal_Hydrolase"/>
</dbReference>
<reference evidence="2" key="1">
    <citation type="journal article" date="2014" name="Front. Microbiol.">
        <title>High frequency of phylogenetically diverse reductive dehalogenase-homologous genes in deep subseafloor sedimentary metagenomes.</title>
        <authorList>
            <person name="Kawai M."/>
            <person name="Futagami T."/>
            <person name="Toyoda A."/>
            <person name="Takaki Y."/>
            <person name="Nishi S."/>
            <person name="Hori S."/>
            <person name="Arai W."/>
            <person name="Tsubouchi T."/>
            <person name="Morono Y."/>
            <person name="Uchiyama I."/>
            <person name="Ito T."/>
            <person name="Fujiyama A."/>
            <person name="Inagaki F."/>
            <person name="Takami H."/>
        </authorList>
    </citation>
    <scope>NUCLEOTIDE SEQUENCE</scope>
    <source>
        <strain evidence="2">Expedition CK06-06</strain>
    </source>
</reference>
<gene>
    <name evidence="2" type="ORF">S01H4_67140</name>
</gene>
<dbReference type="Gene3D" id="3.20.20.140">
    <property type="entry name" value="Metal-dependent hydrolases"/>
    <property type="match status" value="1"/>
</dbReference>
<dbReference type="AlphaFoldDB" id="X1FH59"/>
<organism evidence="2">
    <name type="scientific">marine sediment metagenome</name>
    <dbReference type="NCBI Taxonomy" id="412755"/>
    <lineage>
        <taxon>unclassified sequences</taxon>
        <taxon>metagenomes</taxon>
        <taxon>ecological metagenomes</taxon>
    </lineage>
</organism>
<feature type="non-terminal residue" evidence="2">
    <location>
        <position position="45"/>
    </location>
</feature>
<dbReference type="InterPro" id="IPR001365">
    <property type="entry name" value="A_deaminase_dom"/>
</dbReference>
<dbReference type="SUPFAM" id="SSF51556">
    <property type="entry name" value="Metallo-dependent hydrolases"/>
    <property type="match status" value="1"/>
</dbReference>
<protein>
    <recommendedName>
        <fullName evidence="1">Adenosine deaminase domain-containing protein</fullName>
    </recommendedName>
</protein>
<accession>X1FH59</accession>
<dbReference type="Pfam" id="PF00962">
    <property type="entry name" value="A_deaminase"/>
    <property type="match status" value="1"/>
</dbReference>
<feature type="non-terminal residue" evidence="2">
    <location>
        <position position="1"/>
    </location>
</feature>
<comment type="caution">
    <text evidence="2">The sequence shown here is derived from an EMBL/GenBank/DDBJ whole genome shotgun (WGS) entry which is preliminary data.</text>
</comment>
<feature type="domain" description="Adenosine deaminase" evidence="1">
    <location>
        <begin position="1"/>
        <end position="44"/>
    </location>
</feature>
<sequence>GIDLAGDETAFPGDLFVDHLNKARDAGWRVTIHAGESSGPESGWQ</sequence>
<evidence type="ECO:0000259" key="1">
    <source>
        <dbReference type="Pfam" id="PF00962"/>
    </source>
</evidence>
<dbReference type="EMBL" id="BART01042034">
    <property type="protein sequence ID" value="GAH20123.1"/>
    <property type="molecule type" value="Genomic_DNA"/>
</dbReference>
<dbReference type="GO" id="GO:0019239">
    <property type="term" value="F:deaminase activity"/>
    <property type="evidence" value="ECO:0007669"/>
    <property type="project" value="InterPro"/>
</dbReference>